<dbReference type="GO" id="GO:0046961">
    <property type="term" value="F:proton-transporting ATPase activity, rotational mechanism"/>
    <property type="evidence" value="ECO:0007669"/>
    <property type="project" value="InterPro"/>
</dbReference>
<name>A0A6N7IZS3_9FIRM</name>
<dbReference type="GO" id="GO:0033178">
    <property type="term" value="C:proton-transporting two-sector ATPase complex, catalytic domain"/>
    <property type="evidence" value="ECO:0007669"/>
    <property type="project" value="InterPro"/>
</dbReference>
<dbReference type="InterPro" id="IPR038495">
    <property type="entry name" value="ATPase_E_C"/>
</dbReference>
<dbReference type="Pfam" id="PF01991">
    <property type="entry name" value="vATP-synt_E"/>
    <property type="match status" value="1"/>
</dbReference>
<keyword evidence="3" id="KW-0406">Ion transport</keyword>
<keyword evidence="5" id="KW-1185">Reference proteome</keyword>
<proteinExistence type="inferred from homology"/>
<evidence type="ECO:0000256" key="1">
    <source>
        <dbReference type="ARBA" id="ARBA00005901"/>
    </source>
</evidence>
<gene>
    <name evidence="4" type="ORF">FRC54_02495</name>
</gene>
<evidence type="ECO:0008006" key="6">
    <source>
        <dbReference type="Google" id="ProtNLM"/>
    </source>
</evidence>
<dbReference type="EMBL" id="VOGC01000002">
    <property type="protein sequence ID" value="MQN00847.1"/>
    <property type="molecule type" value="Genomic_DNA"/>
</dbReference>
<evidence type="ECO:0000313" key="5">
    <source>
        <dbReference type="Proteomes" id="UP000460257"/>
    </source>
</evidence>
<keyword evidence="2" id="KW-0813">Transport</keyword>
<comment type="similarity">
    <text evidence="1">Belongs to the V-ATPase E subunit family.</text>
</comment>
<dbReference type="InterPro" id="IPR002842">
    <property type="entry name" value="ATPase_V1_Esu"/>
</dbReference>
<evidence type="ECO:0000256" key="2">
    <source>
        <dbReference type="ARBA" id="ARBA00022448"/>
    </source>
</evidence>
<comment type="caution">
    <text evidence="4">The sequence shown here is derived from an EMBL/GenBank/DDBJ whole genome shotgun (WGS) entry which is preliminary data.</text>
</comment>
<sequence>MTGLDKIINEIKEESDQTTAEILKNGRDKADEFSAAAEKETAAAEKEINDRADLTVKQIRQRAADGADMIKKRAVLEAKQEIIKETLDEAKQKLYDMPSSEYAAFLEKLIIKNADQGEGVLSIGKDDKSRLPADFTEKVSAKLPDGKTLKASDKTADIDHGVILAYEGSAENLSIDELFASKNDELTDIVKDILF</sequence>
<dbReference type="Proteomes" id="UP000460257">
    <property type="component" value="Unassembled WGS sequence"/>
</dbReference>
<organism evidence="4 5">
    <name type="scientific">Candidatus Weimeria bifida</name>
    <dbReference type="NCBI Taxonomy" id="2599074"/>
    <lineage>
        <taxon>Bacteria</taxon>
        <taxon>Bacillati</taxon>
        <taxon>Bacillota</taxon>
        <taxon>Clostridia</taxon>
        <taxon>Lachnospirales</taxon>
        <taxon>Lachnospiraceae</taxon>
        <taxon>Candidatus Weimeria</taxon>
    </lineage>
</organism>
<evidence type="ECO:0000313" key="4">
    <source>
        <dbReference type="EMBL" id="MQN00847.1"/>
    </source>
</evidence>
<reference evidence="4" key="1">
    <citation type="journal article" date="2020" name="Appl. Environ. Microbiol.">
        <title>Medium-Chain Fatty Acid Synthesis by 'Candidatus Weimeria bifida' gen. nov., sp. nov., and 'Candidatus Pseudoramibacter fermentans' sp. nov.</title>
        <authorList>
            <person name="Scarborough M.J."/>
            <person name="Myers K.S."/>
            <person name="Donohue T.J."/>
            <person name="Noguera D.R."/>
        </authorList>
    </citation>
    <scope>NUCLEOTIDE SEQUENCE</scope>
    <source>
        <strain evidence="4">LCO1.1</strain>
    </source>
</reference>
<protein>
    <recommendedName>
        <fullName evidence="6">V-type proton ATPase subunit E</fullName>
    </recommendedName>
</protein>
<accession>A0A6N7IZS3</accession>
<dbReference type="AlphaFoldDB" id="A0A6N7IZS3"/>
<evidence type="ECO:0000256" key="3">
    <source>
        <dbReference type="ARBA" id="ARBA00023065"/>
    </source>
</evidence>
<dbReference type="SUPFAM" id="SSF160527">
    <property type="entry name" value="V-type ATPase subunit E-like"/>
    <property type="match status" value="1"/>
</dbReference>
<dbReference type="Gene3D" id="3.30.2320.30">
    <property type="entry name" value="ATP synthase, E subunit, C-terminal"/>
    <property type="match status" value="1"/>
</dbReference>